<organism evidence="8 9">
    <name type="scientific">Cuscuta campestris</name>
    <dbReference type="NCBI Taxonomy" id="132261"/>
    <lineage>
        <taxon>Eukaryota</taxon>
        <taxon>Viridiplantae</taxon>
        <taxon>Streptophyta</taxon>
        <taxon>Embryophyta</taxon>
        <taxon>Tracheophyta</taxon>
        <taxon>Spermatophyta</taxon>
        <taxon>Magnoliopsida</taxon>
        <taxon>eudicotyledons</taxon>
        <taxon>Gunneridae</taxon>
        <taxon>Pentapetalae</taxon>
        <taxon>asterids</taxon>
        <taxon>lamiids</taxon>
        <taxon>Solanales</taxon>
        <taxon>Convolvulaceae</taxon>
        <taxon>Cuscuteae</taxon>
        <taxon>Cuscuta</taxon>
        <taxon>Cuscuta subgen. Grammica</taxon>
        <taxon>Cuscuta sect. Cleistogrammica</taxon>
    </lineage>
</organism>
<feature type="compositionally biased region" description="Low complexity" evidence="5">
    <location>
        <begin position="244"/>
        <end position="271"/>
    </location>
</feature>
<evidence type="ECO:0000256" key="2">
    <source>
        <dbReference type="ARBA" id="ARBA00023015"/>
    </source>
</evidence>
<feature type="region of interest" description="Disordered" evidence="5">
    <location>
        <begin position="1"/>
        <end position="40"/>
    </location>
</feature>
<keyword evidence="4" id="KW-0539">Nucleus</keyword>
<feature type="region of interest" description="Disordered" evidence="5">
    <location>
        <begin position="866"/>
        <end position="896"/>
    </location>
</feature>
<feature type="domain" description="Mediator complex subunit 15 KIX" evidence="6">
    <location>
        <begin position="31"/>
        <end position="109"/>
    </location>
</feature>
<feature type="compositionally biased region" description="Polar residues" evidence="5">
    <location>
        <begin position="603"/>
        <end position="617"/>
    </location>
</feature>
<dbReference type="Proteomes" id="UP000595140">
    <property type="component" value="Unassembled WGS sequence"/>
</dbReference>
<feature type="compositionally biased region" description="Low complexity" evidence="5">
    <location>
        <begin position="11"/>
        <end position="29"/>
    </location>
</feature>
<evidence type="ECO:0000256" key="3">
    <source>
        <dbReference type="ARBA" id="ARBA00023163"/>
    </source>
</evidence>
<keyword evidence="3" id="KW-0804">Transcription</keyword>
<evidence type="ECO:0000259" key="7">
    <source>
        <dbReference type="Pfam" id="PF21539"/>
    </source>
</evidence>
<dbReference type="InterPro" id="IPR048386">
    <property type="entry name" value="Med15_C"/>
</dbReference>
<name>A0A484NHP7_9ASTE</name>
<keyword evidence="2" id="KW-0805">Transcription regulation</keyword>
<feature type="region of interest" description="Disordered" evidence="5">
    <location>
        <begin position="387"/>
        <end position="504"/>
    </location>
</feature>
<feature type="compositionally biased region" description="Low complexity" evidence="5">
    <location>
        <begin position="415"/>
        <end position="434"/>
    </location>
</feature>
<feature type="compositionally biased region" description="Polar residues" evidence="5">
    <location>
        <begin position="108"/>
        <end position="171"/>
    </location>
</feature>
<feature type="compositionally biased region" description="Polar residues" evidence="5">
    <location>
        <begin position="272"/>
        <end position="287"/>
    </location>
</feature>
<evidence type="ECO:0000313" key="9">
    <source>
        <dbReference type="Proteomes" id="UP000595140"/>
    </source>
</evidence>
<feature type="compositionally biased region" description="Low complexity" evidence="5">
    <location>
        <begin position="288"/>
        <end position="323"/>
    </location>
</feature>
<comment type="subcellular location">
    <subcellularLocation>
        <location evidence="1">Nucleus</location>
    </subcellularLocation>
</comment>
<feature type="domain" description="ARC105/Med15 mediator subunit C-terminal" evidence="7">
    <location>
        <begin position="1140"/>
        <end position="1215"/>
    </location>
</feature>
<evidence type="ECO:0000256" key="4">
    <source>
        <dbReference type="ARBA" id="ARBA00023242"/>
    </source>
</evidence>
<sequence>MDVNNNRRPAEAQGGDAAAPAPAAARVAAETGDWRSQLSQESRQKVVNRIVETLKMHIPSSEGIHELRSVAMKYEEKIYVSATNQPDYLKKISMKMISMENKPRRMANSMQSNNATSAHNSQVPGVHTGMQSQVNSEGQPLSFPLGTNQSQSRQQLGSHNNTTSTGLQNSSTNLAQPSIAANVVNQGYGLQGVANVVPVASTMCSNMVSNSQRQVQGRPQQQEQQQQQSQTSSQMFYPQHVHNSQMMKPQSSMQSHIQQQQQNLVQHNQIQPSQRSSVQQATSQAVFQQHSQSLLRQQQQNNQQQQGSTLQQSMLQSPQQQQLIGHHQNQMIVQQSSFLDMQQQKSRVIPLQSNYSNIHQQQLISQQTMHQQQLGNQGHTVGLQNQQIHGNQPCSSGLQSNQNHIQMSQHSKVPQQQMLSNSTQQQLMSQNQTQPGALRIQHQANSLQREVHQRIQASSPMLQQQSVIDQQKTPLQQQRANPEAPSTSLDSTAQTGNENGTDWQEETYQKIKSLRDMYYRDLKDIYTKLSGKLAQHDSLPQAPTSDHIKKIKYFVSMMENLLQVLGLNKSEIQLQHKERLSTHEKHILYFVNNSNRPRKPGSSIKQGQPHQLQMQPNHAQTHYNQVNPQMQSIQGSIAATMHHNNMQQSPFSTVSAVSAPQRNMINMLQHATGVDLVQGSSLSSMQMAAASPLQQNSISAQHMNISALPSRSGANTMQSSLSSTLHPNSHMLQHQHSKQHEQQMLHNQHIRHQNQQQLFHKQQLMQQQRHMKQSHASLTAHHLQQLHQMADSNDLKLTQHMPVKTGVVQQHQSVVGQRMAVQHQSSISSPQLQQALSPQLSHHTSPQLDKQTTLAPLFTKVGTPLQSTSSPLVVPSPSTPLVQSPMPGESEKVSPGITSLPSAGNIAYQKAPCASALGQSLSIATPGISVSPLLDEFSSLDGTHANVASISGTTSVDQPLQRLIKVASRMSPEVFRLTVSDISSFISMVDRIAGSAPGNGSRAAVGEDLVAMTRCRMQARNIYSQDVPTGTKKMKRYTSSNVVSSCGSVYDGFAQRNGSETSDLESTATSCVKKRRVEVSHALAQEIKEINRRLVDTIVEICNEGLDPSIQAAAPVDSEGVTIKCSFSAVAVGPSLKSHFASVQMSPIQPLRLRVPANYPKSSPILLDVFPVKNSSKDFEDISTKVKSRLSTSLRTLSEPMSLKEIASTWDACAREVISEYAQQRGGGSFSSKYGTWENCLSSA</sequence>
<feature type="compositionally biased region" description="Low complexity" evidence="5">
    <location>
        <begin position="211"/>
        <end position="234"/>
    </location>
</feature>
<feature type="compositionally biased region" description="Low complexity" evidence="5">
    <location>
        <begin position="819"/>
        <end position="843"/>
    </location>
</feature>
<evidence type="ECO:0000256" key="1">
    <source>
        <dbReference type="ARBA" id="ARBA00004123"/>
    </source>
</evidence>
<dbReference type="AlphaFoldDB" id="A0A484NHP7"/>
<dbReference type="SUPFAM" id="SSF47040">
    <property type="entry name" value="Kix domain of CBP (creb binding protein)"/>
    <property type="match status" value="1"/>
</dbReference>
<feature type="region of interest" description="Disordered" evidence="5">
    <location>
        <begin position="210"/>
        <end position="323"/>
    </location>
</feature>
<dbReference type="Pfam" id="PF16987">
    <property type="entry name" value="KIX_2"/>
    <property type="match status" value="1"/>
</dbReference>
<dbReference type="InterPro" id="IPR044661">
    <property type="entry name" value="MED15a/b/c-like"/>
</dbReference>
<feature type="region of interest" description="Disordered" evidence="5">
    <location>
        <begin position="819"/>
        <end position="848"/>
    </location>
</feature>
<evidence type="ECO:0000313" key="8">
    <source>
        <dbReference type="EMBL" id="VFR00982.1"/>
    </source>
</evidence>
<feature type="region of interest" description="Disordered" evidence="5">
    <location>
        <begin position="593"/>
        <end position="617"/>
    </location>
</feature>
<feature type="compositionally biased region" description="Polar residues" evidence="5">
    <location>
        <begin position="387"/>
        <end position="414"/>
    </location>
</feature>
<feature type="compositionally biased region" description="Low complexity" evidence="5">
    <location>
        <begin position="866"/>
        <end position="885"/>
    </location>
</feature>
<keyword evidence="9" id="KW-1185">Reference proteome</keyword>
<proteinExistence type="predicted"/>
<dbReference type="EMBL" id="OOIL02006718">
    <property type="protein sequence ID" value="VFR00982.1"/>
    <property type="molecule type" value="Genomic_DNA"/>
</dbReference>
<dbReference type="PANTHER" id="PTHR33137:SF4">
    <property type="entry name" value="MEDIATOR OF RNA POLYMERASE II TRANSCRIPTION SUBUNIT 15A-RELATED"/>
    <property type="match status" value="1"/>
</dbReference>
<dbReference type="Pfam" id="PF21539">
    <property type="entry name" value="Med15_C"/>
    <property type="match status" value="1"/>
</dbReference>
<dbReference type="InterPro" id="IPR036529">
    <property type="entry name" value="KIX_dom_sf"/>
</dbReference>
<feature type="region of interest" description="Disordered" evidence="5">
    <location>
        <begin position="104"/>
        <end position="171"/>
    </location>
</feature>
<dbReference type="GO" id="GO:0005634">
    <property type="term" value="C:nucleus"/>
    <property type="evidence" value="ECO:0007669"/>
    <property type="project" value="UniProtKB-SubCell"/>
</dbReference>
<dbReference type="FunFam" id="1.10.246.20:FF:000003">
    <property type="entry name" value="Mediator of RNA polymerase II transcription subunit 15a"/>
    <property type="match status" value="1"/>
</dbReference>
<dbReference type="InterPro" id="IPR036546">
    <property type="entry name" value="MED15_KIX"/>
</dbReference>
<dbReference type="GO" id="GO:0031490">
    <property type="term" value="F:chromatin DNA binding"/>
    <property type="evidence" value="ECO:0007669"/>
    <property type="project" value="InterPro"/>
</dbReference>
<accession>A0A484NHP7</accession>
<dbReference type="GO" id="GO:0003713">
    <property type="term" value="F:transcription coactivator activity"/>
    <property type="evidence" value="ECO:0007669"/>
    <property type="project" value="InterPro"/>
</dbReference>
<dbReference type="PANTHER" id="PTHR33137">
    <property type="entry name" value="MEDIATOR OF RNA POLYMERASE II TRANSCRIPTION SUBUNIT 15A-RELATED"/>
    <property type="match status" value="1"/>
</dbReference>
<reference evidence="8 9" key="1">
    <citation type="submission" date="2018-04" db="EMBL/GenBank/DDBJ databases">
        <authorList>
            <person name="Vogel A."/>
        </authorList>
    </citation>
    <scope>NUCLEOTIDE SEQUENCE [LARGE SCALE GENOMIC DNA]</scope>
</reference>
<protein>
    <submittedName>
        <fullName evidence="8">Uncharacterized protein</fullName>
    </submittedName>
</protein>
<feature type="compositionally biased region" description="Polar residues" evidence="5">
    <location>
        <begin position="455"/>
        <end position="502"/>
    </location>
</feature>
<evidence type="ECO:0000259" key="6">
    <source>
        <dbReference type="Pfam" id="PF16987"/>
    </source>
</evidence>
<evidence type="ECO:0000256" key="5">
    <source>
        <dbReference type="SAM" id="MobiDB-lite"/>
    </source>
</evidence>
<dbReference type="OrthoDB" id="1896842at2759"/>
<dbReference type="Gene3D" id="1.10.246.20">
    <property type="entry name" value="Coactivator CBP, KIX domain"/>
    <property type="match status" value="1"/>
</dbReference>
<gene>
    <name evidence="8" type="ORF">CCAM_LOCUS42757</name>
</gene>